<accession>A0A7X8XUM8</accession>
<comment type="catalytic activity">
    <reaction evidence="1">
        <text>UDP-alpha-D-glucose + 2 NAD(+) + H2O = UDP-alpha-D-glucuronate + 2 NADH + 3 H(+)</text>
        <dbReference type="Rhea" id="RHEA:23596"/>
        <dbReference type="ChEBI" id="CHEBI:15377"/>
        <dbReference type="ChEBI" id="CHEBI:15378"/>
        <dbReference type="ChEBI" id="CHEBI:57540"/>
        <dbReference type="ChEBI" id="CHEBI:57945"/>
        <dbReference type="ChEBI" id="CHEBI:58052"/>
        <dbReference type="ChEBI" id="CHEBI:58885"/>
        <dbReference type="EC" id="1.1.1.22"/>
    </reaction>
</comment>
<proteinExistence type="predicted"/>
<gene>
    <name evidence="3" type="ORF">HGP29_04810</name>
</gene>
<dbReference type="SMART" id="SM00984">
    <property type="entry name" value="UDPG_MGDP_dh_C"/>
    <property type="match status" value="1"/>
</dbReference>
<dbReference type="Gene3D" id="3.40.50.720">
    <property type="entry name" value="NAD(P)-binding Rossmann-like Domain"/>
    <property type="match status" value="1"/>
</dbReference>
<protein>
    <submittedName>
        <fullName evidence="3">Nucleotide sugar dehydrogenase</fullName>
    </submittedName>
</protein>
<dbReference type="InterPro" id="IPR014027">
    <property type="entry name" value="UDP-Glc/GDP-Man_DH_C"/>
</dbReference>
<dbReference type="EMBL" id="JABAIL010000001">
    <property type="protein sequence ID" value="NLR90513.1"/>
    <property type="molecule type" value="Genomic_DNA"/>
</dbReference>
<evidence type="ECO:0000259" key="2">
    <source>
        <dbReference type="SMART" id="SM00984"/>
    </source>
</evidence>
<evidence type="ECO:0000313" key="3">
    <source>
        <dbReference type="EMBL" id="NLR90513.1"/>
    </source>
</evidence>
<evidence type="ECO:0000313" key="4">
    <source>
        <dbReference type="Proteomes" id="UP000585050"/>
    </source>
</evidence>
<feature type="domain" description="UDP-glucose/GDP-mannose dehydrogenase C-terminal" evidence="2">
    <location>
        <begin position="1"/>
        <end position="68"/>
    </location>
</feature>
<keyword evidence="4" id="KW-1185">Reference proteome</keyword>
<dbReference type="SUPFAM" id="SSF52413">
    <property type="entry name" value="UDP-glucose/GDP-mannose dehydrogenase C-terminal domain"/>
    <property type="match status" value="1"/>
</dbReference>
<dbReference type="Proteomes" id="UP000585050">
    <property type="component" value="Unassembled WGS sequence"/>
</dbReference>
<dbReference type="AlphaFoldDB" id="A0A7X8XUM8"/>
<dbReference type="InterPro" id="IPR028356">
    <property type="entry name" value="UDPglc_DH_euk"/>
</dbReference>
<organism evidence="3 4">
    <name type="scientific">Flammeovirga agarivorans</name>
    <dbReference type="NCBI Taxonomy" id="2726742"/>
    <lineage>
        <taxon>Bacteria</taxon>
        <taxon>Pseudomonadati</taxon>
        <taxon>Bacteroidota</taxon>
        <taxon>Cytophagia</taxon>
        <taxon>Cytophagales</taxon>
        <taxon>Flammeovirgaceae</taxon>
        <taxon>Flammeovirga</taxon>
    </lineage>
</organism>
<dbReference type="RefSeq" id="WP_317169931.1">
    <property type="nucleotide sequence ID" value="NZ_JABAIL010000001.1"/>
</dbReference>
<sequence>LEYLNTHSSEEIRERVKVVNDPYEAAQDAHAIAILTEWDEFRTYDWKKIHSTVLKPGNIFDGRNILDKEALKNEGFKVFSIGIN</sequence>
<comment type="caution">
    <text evidence="3">The sequence shown here is derived from an EMBL/GenBank/DDBJ whole genome shotgun (WGS) entry which is preliminary data.</text>
</comment>
<dbReference type="InterPro" id="IPR036220">
    <property type="entry name" value="UDP-Glc/GDP-Man_DH_C_sf"/>
</dbReference>
<dbReference type="GO" id="GO:0006024">
    <property type="term" value="P:glycosaminoglycan biosynthetic process"/>
    <property type="evidence" value="ECO:0007669"/>
    <property type="project" value="TreeGrafter"/>
</dbReference>
<name>A0A7X8XUM8_9BACT</name>
<dbReference type="GO" id="GO:0051287">
    <property type="term" value="F:NAD binding"/>
    <property type="evidence" value="ECO:0007669"/>
    <property type="project" value="InterPro"/>
</dbReference>
<dbReference type="PANTHER" id="PTHR11374:SF3">
    <property type="entry name" value="UDP-GLUCOSE 6-DEHYDROGENASE"/>
    <property type="match status" value="1"/>
</dbReference>
<dbReference type="PANTHER" id="PTHR11374">
    <property type="entry name" value="UDP-GLUCOSE DEHYDROGENASE/UDP-MANNAC DEHYDROGENASE"/>
    <property type="match status" value="1"/>
</dbReference>
<dbReference type="Pfam" id="PF03720">
    <property type="entry name" value="UDPG_MGDP_dh_C"/>
    <property type="match status" value="1"/>
</dbReference>
<reference evidence="3 4" key="1">
    <citation type="submission" date="2020-04" db="EMBL/GenBank/DDBJ databases">
        <title>Flammeovirga sp. SR4, a novel species isolated from seawater.</title>
        <authorList>
            <person name="Wang X."/>
        </authorList>
    </citation>
    <scope>NUCLEOTIDE SEQUENCE [LARGE SCALE GENOMIC DNA]</scope>
    <source>
        <strain evidence="3 4">SR4</strain>
    </source>
</reference>
<evidence type="ECO:0000256" key="1">
    <source>
        <dbReference type="ARBA" id="ARBA00047473"/>
    </source>
</evidence>
<feature type="non-terminal residue" evidence="3">
    <location>
        <position position="1"/>
    </location>
</feature>
<dbReference type="GO" id="GO:0003979">
    <property type="term" value="F:UDP-glucose 6-dehydrogenase activity"/>
    <property type="evidence" value="ECO:0007669"/>
    <property type="project" value="UniProtKB-EC"/>
</dbReference>